<evidence type="ECO:0000313" key="2">
    <source>
        <dbReference type="Proteomes" id="UP001281614"/>
    </source>
</evidence>
<dbReference type="EMBL" id="VYYT01000222">
    <property type="protein sequence ID" value="KAK2755362.1"/>
    <property type="molecule type" value="Genomic_DNA"/>
</dbReference>
<accession>A0AAD9YDD9</accession>
<evidence type="ECO:0000313" key="1">
    <source>
        <dbReference type="EMBL" id="KAK2755362.1"/>
    </source>
</evidence>
<keyword evidence="2" id="KW-1185">Reference proteome</keyword>
<sequence>MASGADMTAGARRWGSTQRYLAVLLGDIPGRPKAGDYSGR</sequence>
<dbReference type="Proteomes" id="UP001281614">
    <property type="component" value="Unassembled WGS sequence"/>
</dbReference>
<name>A0AAD9YDD9_COLKA</name>
<proteinExistence type="predicted"/>
<comment type="caution">
    <text evidence="1">The sequence shown here is derived from an EMBL/GenBank/DDBJ whole genome shotgun (WGS) entry which is preliminary data.</text>
</comment>
<reference evidence="1" key="1">
    <citation type="submission" date="2023-02" db="EMBL/GenBank/DDBJ databases">
        <title>Colletotrichum kahawae CIFC_Que2 genome sequencing and assembly.</title>
        <authorList>
            <person name="Baroncelli R."/>
        </authorList>
    </citation>
    <scope>NUCLEOTIDE SEQUENCE</scope>
    <source>
        <strain evidence="1">CIFC_Que2</strain>
    </source>
</reference>
<protein>
    <submittedName>
        <fullName evidence="1">Uncharacterized protein</fullName>
    </submittedName>
</protein>
<organism evidence="1 2">
    <name type="scientific">Colletotrichum kahawae</name>
    <name type="common">Coffee berry disease fungus</name>
    <dbReference type="NCBI Taxonomy" id="34407"/>
    <lineage>
        <taxon>Eukaryota</taxon>
        <taxon>Fungi</taxon>
        <taxon>Dikarya</taxon>
        <taxon>Ascomycota</taxon>
        <taxon>Pezizomycotina</taxon>
        <taxon>Sordariomycetes</taxon>
        <taxon>Hypocreomycetidae</taxon>
        <taxon>Glomerellales</taxon>
        <taxon>Glomerellaceae</taxon>
        <taxon>Colletotrichum</taxon>
        <taxon>Colletotrichum gloeosporioides species complex</taxon>
    </lineage>
</organism>
<dbReference type="AlphaFoldDB" id="A0AAD9YDD9"/>
<gene>
    <name evidence="1" type="ORF">CKAH01_01254</name>
</gene>